<reference evidence="8 9" key="1">
    <citation type="submission" date="2016-03" db="EMBL/GenBank/DDBJ databases">
        <title>Genome sequence of Variovorax paradoxus KB5.</title>
        <authorList>
            <person name="Jeong H."/>
            <person name="Hong C.E."/>
            <person name="Jo S.H."/>
            <person name="Park J.M."/>
        </authorList>
    </citation>
    <scope>NUCLEOTIDE SEQUENCE [LARGE SCALE GENOMIC DNA]</scope>
    <source>
        <strain evidence="8 9">KB5</strain>
    </source>
</reference>
<comment type="caution">
    <text evidence="8">The sequence shown here is derived from an EMBL/GenBank/DDBJ whole genome shotgun (WGS) entry which is preliminary data.</text>
</comment>
<evidence type="ECO:0000256" key="6">
    <source>
        <dbReference type="ARBA" id="ARBA00022970"/>
    </source>
</evidence>
<dbReference type="Proteomes" id="UP000077852">
    <property type="component" value="Unassembled WGS sequence"/>
</dbReference>
<dbReference type="RefSeq" id="WP_253820017.1">
    <property type="nucleotide sequence ID" value="NZ_LVHG01000084.1"/>
</dbReference>
<dbReference type="InterPro" id="IPR052156">
    <property type="entry name" value="BCAA_Transport_ATP-bd_LivF"/>
</dbReference>
<comment type="similarity">
    <text evidence="1">Belongs to the ABC transporter superfamily.</text>
</comment>
<dbReference type="InterPro" id="IPR003439">
    <property type="entry name" value="ABC_transporter-like_ATP-bd"/>
</dbReference>
<evidence type="ECO:0000256" key="2">
    <source>
        <dbReference type="ARBA" id="ARBA00022448"/>
    </source>
</evidence>
<name>A0AA91DI59_VARPD</name>
<dbReference type="InterPro" id="IPR017871">
    <property type="entry name" value="ABC_transporter-like_CS"/>
</dbReference>
<dbReference type="Pfam" id="PF00005">
    <property type="entry name" value="ABC_tran"/>
    <property type="match status" value="1"/>
</dbReference>
<keyword evidence="6" id="KW-0029">Amino-acid transport</keyword>
<keyword evidence="4" id="KW-0547">Nucleotide-binding</keyword>
<dbReference type="AlphaFoldDB" id="A0AA91DI59"/>
<dbReference type="GO" id="GO:0005524">
    <property type="term" value="F:ATP binding"/>
    <property type="evidence" value="ECO:0007669"/>
    <property type="project" value="UniProtKB-KW"/>
</dbReference>
<sequence length="241" mass="25671">MVTEALQVNKLDVCYGQSQVVHGLSLSLGEGRVLALLGRNGAGKSTSLNAFAGLLSPRAGTIRLGGKAVERMSPEGIARAGMRLVPQGRRIFPSLTVLENLQVAQQAAPRATPCAQAWTLERVYATFARLRERSRQRAGTLSGGEQQMLAIGRALMGNPRVLLLDEPSEGLAPMIVAEVAQAIKTLKADRLSIVLVEQNFHLALDVADDVVVLNTGRVVHAGTAEAVRAEPTLATRHLGVF</sequence>
<dbReference type="GO" id="GO:0015658">
    <property type="term" value="F:branched-chain amino acid transmembrane transporter activity"/>
    <property type="evidence" value="ECO:0007669"/>
    <property type="project" value="TreeGrafter"/>
</dbReference>
<evidence type="ECO:0000259" key="7">
    <source>
        <dbReference type="PROSITE" id="PS50893"/>
    </source>
</evidence>
<proteinExistence type="inferred from homology"/>
<evidence type="ECO:0000313" key="9">
    <source>
        <dbReference type="Proteomes" id="UP000077852"/>
    </source>
</evidence>
<feature type="domain" description="ABC transporter" evidence="7">
    <location>
        <begin position="6"/>
        <end position="240"/>
    </location>
</feature>
<protein>
    <submittedName>
        <fullName evidence="8">ABC transporter ATP-binding protein</fullName>
    </submittedName>
</protein>
<evidence type="ECO:0000256" key="3">
    <source>
        <dbReference type="ARBA" id="ARBA00022475"/>
    </source>
</evidence>
<dbReference type="SUPFAM" id="SSF52540">
    <property type="entry name" value="P-loop containing nucleoside triphosphate hydrolases"/>
    <property type="match status" value="1"/>
</dbReference>
<evidence type="ECO:0000256" key="4">
    <source>
        <dbReference type="ARBA" id="ARBA00022741"/>
    </source>
</evidence>
<keyword evidence="2" id="KW-0813">Transport</keyword>
<dbReference type="Gene3D" id="3.40.50.300">
    <property type="entry name" value="P-loop containing nucleotide triphosphate hydrolases"/>
    <property type="match status" value="1"/>
</dbReference>
<organism evidence="8 9">
    <name type="scientific">Variovorax paradoxus</name>
    <dbReference type="NCBI Taxonomy" id="34073"/>
    <lineage>
        <taxon>Bacteria</taxon>
        <taxon>Pseudomonadati</taxon>
        <taxon>Pseudomonadota</taxon>
        <taxon>Betaproteobacteria</taxon>
        <taxon>Burkholderiales</taxon>
        <taxon>Comamonadaceae</taxon>
        <taxon>Variovorax</taxon>
    </lineage>
</organism>
<dbReference type="CDD" id="cd03224">
    <property type="entry name" value="ABC_TM1139_LivF_branched"/>
    <property type="match status" value="1"/>
</dbReference>
<keyword evidence="3" id="KW-0472">Membrane</keyword>
<dbReference type="InterPro" id="IPR003593">
    <property type="entry name" value="AAA+_ATPase"/>
</dbReference>
<dbReference type="PROSITE" id="PS00211">
    <property type="entry name" value="ABC_TRANSPORTER_1"/>
    <property type="match status" value="1"/>
</dbReference>
<dbReference type="PANTHER" id="PTHR43820">
    <property type="entry name" value="HIGH-AFFINITY BRANCHED-CHAIN AMINO ACID TRANSPORT ATP-BINDING PROTEIN LIVF"/>
    <property type="match status" value="1"/>
</dbReference>
<dbReference type="GO" id="GO:0015807">
    <property type="term" value="P:L-amino acid transport"/>
    <property type="evidence" value="ECO:0007669"/>
    <property type="project" value="TreeGrafter"/>
</dbReference>
<dbReference type="PROSITE" id="PS50893">
    <property type="entry name" value="ABC_TRANSPORTER_2"/>
    <property type="match status" value="1"/>
</dbReference>
<evidence type="ECO:0000313" key="8">
    <source>
        <dbReference type="EMBL" id="OAK57966.1"/>
    </source>
</evidence>
<dbReference type="PANTHER" id="PTHR43820:SF2">
    <property type="entry name" value="ABC TRANSPORTER ATP-BINDING PROTEIN"/>
    <property type="match status" value="1"/>
</dbReference>
<gene>
    <name evidence="8" type="ORF">A3K87_02855</name>
</gene>
<evidence type="ECO:0000256" key="5">
    <source>
        <dbReference type="ARBA" id="ARBA00022840"/>
    </source>
</evidence>
<accession>A0AA91DI59</accession>
<dbReference type="SMART" id="SM00382">
    <property type="entry name" value="AAA"/>
    <property type="match status" value="1"/>
</dbReference>
<keyword evidence="3" id="KW-1003">Cell membrane</keyword>
<dbReference type="InterPro" id="IPR027417">
    <property type="entry name" value="P-loop_NTPase"/>
</dbReference>
<evidence type="ECO:0000256" key="1">
    <source>
        <dbReference type="ARBA" id="ARBA00005417"/>
    </source>
</evidence>
<keyword evidence="5 8" id="KW-0067">ATP-binding</keyword>
<dbReference type="EMBL" id="LVHG01000084">
    <property type="protein sequence ID" value="OAK57966.1"/>
    <property type="molecule type" value="Genomic_DNA"/>
</dbReference>
<dbReference type="GO" id="GO:0016887">
    <property type="term" value="F:ATP hydrolysis activity"/>
    <property type="evidence" value="ECO:0007669"/>
    <property type="project" value="InterPro"/>
</dbReference>